<evidence type="ECO:0000313" key="2">
    <source>
        <dbReference type="EMBL" id="GAN96355.1"/>
    </source>
</evidence>
<gene>
    <name evidence="2" type="ORF">Geu3261_0065_003</name>
</gene>
<keyword evidence="1" id="KW-0812">Transmembrane</keyword>
<evidence type="ECO:0000256" key="1">
    <source>
        <dbReference type="SAM" id="Phobius"/>
    </source>
</evidence>
<feature type="transmembrane region" description="Helical" evidence="1">
    <location>
        <begin position="92"/>
        <end position="113"/>
    </location>
</feature>
<evidence type="ECO:0000313" key="3">
    <source>
        <dbReference type="Proteomes" id="UP000032675"/>
    </source>
</evidence>
<name>A0A0D6Q050_KOMEU</name>
<proteinExistence type="predicted"/>
<accession>A0A0D6Q050</accession>
<organism evidence="2 3">
    <name type="scientific">Komagataeibacter europaeus NBRC 3261</name>
    <dbReference type="NCBI Taxonomy" id="1234669"/>
    <lineage>
        <taxon>Bacteria</taxon>
        <taxon>Pseudomonadati</taxon>
        <taxon>Pseudomonadota</taxon>
        <taxon>Alphaproteobacteria</taxon>
        <taxon>Acetobacterales</taxon>
        <taxon>Acetobacteraceae</taxon>
        <taxon>Komagataeibacter</taxon>
    </lineage>
</organism>
<feature type="transmembrane region" description="Helical" evidence="1">
    <location>
        <begin position="43"/>
        <end position="61"/>
    </location>
</feature>
<feature type="transmembrane region" description="Helical" evidence="1">
    <location>
        <begin position="68"/>
        <end position="86"/>
    </location>
</feature>
<protein>
    <submittedName>
        <fullName evidence="2">Glucose/D-sorbitol dehydrogenase SldB</fullName>
    </submittedName>
</protein>
<keyword evidence="1" id="KW-1133">Transmembrane helix</keyword>
<dbReference type="EMBL" id="BANI01000059">
    <property type="protein sequence ID" value="GAN96355.1"/>
    <property type="molecule type" value="Genomic_DNA"/>
</dbReference>
<dbReference type="Proteomes" id="UP000032675">
    <property type="component" value="Unassembled WGS sequence"/>
</dbReference>
<keyword evidence="1" id="KW-0472">Membrane</keyword>
<dbReference type="AlphaFoldDB" id="A0A0D6Q050"/>
<sequence>MSAFMKPHSAAGWATLLLAVIIILLGLPLLYMGAELAFLGGSLYYVVCGLVVTAAGVLMAMGRPLGGLLYLGACAFTWLWAFWEVGLDGWGLLPRVFGPTILAIGVALCLPVLRRAEHARTTNVREVA</sequence>
<dbReference type="RefSeq" id="WP_010508321.1">
    <property type="nucleotide sequence ID" value="NZ_BANI01000059.1"/>
</dbReference>
<comment type="caution">
    <text evidence="2">The sequence shown here is derived from an EMBL/GenBank/DDBJ whole genome shotgun (WGS) entry which is preliminary data.</text>
</comment>
<feature type="transmembrane region" description="Helical" evidence="1">
    <location>
        <begin position="12"/>
        <end position="31"/>
    </location>
</feature>
<reference evidence="2 3" key="1">
    <citation type="submission" date="2012-11" db="EMBL/GenBank/DDBJ databases">
        <title>Whole genome sequence of Gluconacetobacter europaeus NBRC3261.</title>
        <authorList>
            <person name="Azuma Y."/>
            <person name="Higashiura N."/>
            <person name="Hirakawa H."/>
            <person name="Matsushita K."/>
        </authorList>
    </citation>
    <scope>NUCLEOTIDE SEQUENCE [LARGE SCALE GENOMIC DNA]</scope>
    <source>
        <strain evidence="2 3">NBRC 3261</strain>
    </source>
</reference>